<proteinExistence type="predicted"/>
<sequence>ELYAINRNLNLLPSVSEIQDTFETSEDKKPEQGQILFRYKYLHFGGNHYQSDEEYTTDLINTSTTHHITTLSKESTTDLISSSTTPYITTLSKEPTTHHITTPINELTSKLTDISTENPLASISHSKHASSTFSTSNTAIDQTTAPVAVNISDIDENEITGKGRPHAETTISSVDISTSASLVDVFTKGHTKTETAHEEKVTEDHDYENNSNILFHSTMSEETSETDKFASELNTKKLVEQDYLYTTYITHSPSAENDFKDFTDDVSDYRGTTISDDSGLSTVPQLLVTEQIEQLFSFPHQSNESHNVLTEVIDKVTESSELKNDTETSFDFSSVTPSIILDVSKTSSVNSAPDIISSASLPSIDSDAPQSTNYEVTQSEGTEKILDLDAFTITEGSVHSSTLKSISSTMKETDSWQISEEDKSVTLKPFTHDNNLGITEKQNNLENETTYSSALPSTFPKILHISQLFTHQPIYPQQ</sequence>
<evidence type="ECO:0000313" key="1">
    <source>
        <dbReference type="EMBL" id="GFQ77407.1"/>
    </source>
</evidence>
<keyword evidence="2" id="KW-1185">Reference proteome</keyword>
<organism evidence="1 2">
    <name type="scientific">Trichonephila clavata</name>
    <name type="common">Joro spider</name>
    <name type="synonym">Nephila clavata</name>
    <dbReference type="NCBI Taxonomy" id="2740835"/>
    <lineage>
        <taxon>Eukaryota</taxon>
        <taxon>Metazoa</taxon>
        <taxon>Ecdysozoa</taxon>
        <taxon>Arthropoda</taxon>
        <taxon>Chelicerata</taxon>
        <taxon>Arachnida</taxon>
        <taxon>Araneae</taxon>
        <taxon>Araneomorphae</taxon>
        <taxon>Entelegynae</taxon>
        <taxon>Araneoidea</taxon>
        <taxon>Nephilidae</taxon>
        <taxon>Trichonephila</taxon>
    </lineage>
</organism>
<dbReference type="Proteomes" id="UP000887116">
    <property type="component" value="Unassembled WGS sequence"/>
</dbReference>
<name>A0A8X6FDV7_TRICU</name>
<accession>A0A8X6FDV7</accession>
<comment type="caution">
    <text evidence="1">The sequence shown here is derived from an EMBL/GenBank/DDBJ whole genome shotgun (WGS) entry which is preliminary data.</text>
</comment>
<dbReference type="AlphaFoldDB" id="A0A8X6FDV7"/>
<evidence type="ECO:0000313" key="2">
    <source>
        <dbReference type="Proteomes" id="UP000887116"/>
    </source>
</evidence>
<protein>
    <submittedName>
        <fullName evidence="1">Uncharacterized protein</fullName>
    </submittedName>
</protein>
<gene>
    <name evidence="1" type="primary">NCL1_43932</name>
    <name evidence="1" type="ORF">TNCT_231761</name>
</gene>
<dbReference type="EMBL" id="BMAO01031758">
    <property type="protein sequence ID" value="GFQ77407.1"/>
    <property type="molecule type" value="Genomic_DNA"/>
</dbReference>
<reference evidence="1" key="1">
    <citation type="submission" date="2020-07" db="EMBL/GenBank/DDBJ databases">
        <title>Multicomponent nature underlies the extraordinary mechanical properties of spider dragline silk.</title>
        <authorList>
            <person name="Kono N."/>
            <person name="Nakamura H."/>
            <person name="Mori M."/>
            <person name="Yoshida Y."/>
            <person name="Ohtoshi R."/>
            <person name="Malay A.D."/>
            <person name="Moran D.A.P."/>
            <person name="Tomita M."/>
            <person name="Numata K."/>
            <person name="Arakawa K."/>
        </authorList>
    </citation>
    <scope>NUCLEOTIDE SEQUENCE</scope>
</reference>
<feature type="non-terminal residue" evidence="1">
    <location>
        <position position="1"/>
    </location>
</feature>